<feature type="transmembrane region" description="Helical" evidence="1">
    <location>
        <begin position="153"/>
        <end position="174"/>
    </location>
</feature>
<organism evidence="2">
    <name type="scientific">Blastocystis hominis</name>
    <dbReference type="NCBI Taxonomy" id="12968"/>
    <lineage>
        <taxon>Eukaryota</taxon>
        <taxon>Sar</taxon>
        <taxon>Stramenopiles</taxon>
        <taxon>Bigyra</taxon>
        <taxon>Opalozoa</taxon>
        <taxon>Opalinata</taxon>
        <taxon>Blastocystidae</taxon>
        <taxon>Blastocystis</taxon>
    </lineage>
</organism>
<keyword evidence="3" id="KW-1185">Reference proteome</keyword>
<dbReference type="EMBL" id="FN668689">
    <property type="protein sequence ID" value="CBK24951.2"/>
    <property type="molecule type" value="Genomic_DNA"/>
</dbReference>
<reference evidence="2" key="1">
    <citation type="submission" date="2010-02" db="EMBL/GenBank/DDBJ databases">
        <title>Sequencing and annotation of the Blastocystis hominis genome.</title>
        <authorList>
            <person name="Wincker P."/>
        </authorList>
    </citation>
    <scope>NUCLEOTIDE SEQUENCE</scope>
    <source>
        <strain evidence="2">Singapore isolate B</strain>
    </source>
</reference>
<dbReference type="Proteomes" id="UP000008312">
    <property type="component" value="Unassembled WGS sequence"/>
</dbReference>
<feature type="transmembrane region" description="Helical" evidence="1">
    <location>
        <begin position="180"/>
        <end position="197"/>
    </location>
</feature>
<dbReference type="InParanoid" id="D8MA62"/>
<protein>
    <submittedName>
        <fullName evidence="2">Uncharacterized protein</fullName>
    </submittedName>
</protein>
<name>D8MA62_BLAHO</name>
<evidence type="ECO:0000256" key="1">
    <source>
        <dbReference type="SAM" id="Phobius"/>
    </source>
</evidence>
<accession>D8MA62</accession>
<dbReference type="GeneID" id="24921629"/>
<feature type="transmembrane region" description="Helical" evidence="1">
    <location>
        <begin position="204"/>
        <end position="231"/>
    </location>
</feature>
<keyword evidence="1" id="KW-1133">Transmembrane helix</keyword>
<keyword evidence="1" id="KW-0472">Membrane</keyword>
<feature type="transmembrane region" description="Helical" evidence="1">
    <location>
        <begin position="122"/>
        <end position="141"/>
    </location>
</feature>
<dbReference type="OrthoDB" id="377083at2759"/>
<sequence length="304" mass="35390">MTIRTTVILCCIAVAILVNKLVKEHSIQAMCMVIYSLMTILCDSSSVAPYRFITFRRNSSTSCVESKLLSTFVVGAFSVWRQDPYSVVFYLFIYSDALWFIPNSNWLVSAVVSAVLIRWNEYGWMVAVVCLLHEIWWNYILPRLSGYFSISESVLVERWFILFIILLFSSATTLEMQCTILISLSSFLLTGIVLCCCRDALSCYLFIILGALLEIMLLSVCVHEFFVSWFLQWVFSRLDRPFILVYWISMFFLAFLILCEQRWQRQALIIQRKYFHFLAVVLFLPITLLDPSFMQYNSKSTLSN</sequence>
<feature type="transmembrane region" description="Helical" evidence="1">
    <location>
        <begin position="243"/>
        <end position="263"/>
    </location>
</feature>
<evidence type="ECO:0000313" key="3">
    <source>
        <dbReference type="Proteomes" id="UP000008312"/>
    </source>
</evidence>
<dbReference type="RefSeq" id="XP_012898999.1">
    <property type="nucleotide sequence ID" value="XM_013043545.1"/>
</dbReference>
<feature type="transmembrane region" description="Helical" evidence="1">
    <location>
        <begin position="275"/>
        <end position="294"/>
    </location>
</feature>
<keyword evidence="1" id="KW-0812">Transmembrane</keyword>
<evidence type="ECO:0000313" key="2">
    <source>
        <dbReference type="EMBL" id="CBK24951.2"/>
    </source>
</evidence>
<proteinExistence type="predicted"/>
<feature type="transmembrane region" description="Helical" evidence="1">
    <location>
        <begin position="85"/>
        <end position="102"/>
    </location>
</feature>
<gene>
    <name evidence="2" type="ORF">GSBLH_T00004611001</name>
</gene>
<dbReference type="AlphaFoldDB" id="D8MA62"/>